<proteinExistence type="predicted"/>
<dbReference type="EMBL" id="SGIU01000002">
    <property type="protein sequence ID" value="TAI46955.1"/>
    <property type="molecule type" value="Genomic_DNA"/>
</dbReference>
<name>A0A4Q8Q9K3_9FLAO</name>
<keyword evidence="2" id="KW-1185">Reference proteome</keyword>
<dbReference type="OrthoDB" id="1339084at2"/>
<dbReference type="AlphaFoldDB" id="A0A4Q8Q9K3"/>
<dbReference type="Proteomes" id="UP000291981">
    <property type="component" value="Unassembled WGS sequence"/>
</dbReference>
<reference evidence="1 2" key="1">
    <citation type="submission" date="2019-02" db="EMBL/GenBank/DDBJ databases">
        <title>Draft genome sequence of Muricauda sp. 176CP4-71.</title>
        <authorList>
            <person name="Park J.-S."/>
        </authorList>
    </citation>
    <scope>NUCLEOTIDE SEQUENCE [LARGE SCALE GENOMIC DNA]</scope>
    <source>
        <strain evidence="1 2">176CP4-71</strain>
    </source>
</reference>
<comment type="caution">
    <text evidence="1">The sequence shown here is derived from an EMBL/GenBank/DDBJ whole genome shotgun (WGS) entry which is preliminary data.</text>
</comment>
<evidence type="ECO:0008006" key="3">
    <source>
        <dbReference type="Google" id="ProtNLM"/>
    </source>
</evidence>
<evidence type="ECO:0000313" key="2">
    <source>
        <dbReference type="Proteomes" id="UP000291981"/>
    </source>
</evidence>
<gene>
    <name evidence="1" type="ORF">EW142_09655</name>
</gene>
<protein>
    <recommendedName>
        <fullName evidence="3">DUF695 domain-containing protein</fullName>
    </recommendedName>
</protein>
<accession>A0A4Q8Q9K3</accession>
<sequence>MIFSFCNTKTKEEKFWEWFSKNNLTYYKEVDGIDTTKPLFQKLNSELSKVDNELTWEFSPIMDNGIRELTISADGIEEFFPAVEKLVQAAPEITNWKINAFRQRIPGDDLKINYGDFSVSYSDIFFKYVDEGHKIGIQLFIRGFDGNGHKQNAIYILLDGLIGEYDTVTQIEWIEWKKLDESKTGQLFKFYELRNLVDRKKEETK</sequence>
<dbReference type="RefSeq" id="WP_130613301.1">
    <property type="nucleotide sequence ID" value="NZ_SGIU01000002.1"/>
</dbReference>
<organism evidence="1 2">
    <name type="scientific">Flagellimonas allohymeniacidonis</name>
    <dbReference type="NCBI Taxonomy" id="2517819"/>
    <lineage>
        <taxon>Bacteria</taxon>
        <taxon>Pseudomonadati</taxon>
        <taxon>Bacteroidota</taxon>
        <taxon>Flavobacteriia</taxon>
        <taxon>Flavobacteriales</taxon>
        <taxon>Flavobacteriaceae</taxon>
        <taxon>Flagellimonas</taxon>
    </lineage>
</organism>
<evidence type="ECO:0000313" key="1">
    <source>
        <dbReference type="EMBL" id="TAI46955.1"/>
    </source>
</evidence>